<keyword evidence="4" id="KW-1185">Reference proteome</keyword>
<feature type="repeat" description="TPR" evidence="1">
    <location>
        <begin position="57"/>
        <end position="90"/>
    </location>
</feature>
<dbReference type="SMART" id="SM00028">
    <property type="entry name" value="TPR"/>
    <property type="match status" value="20"/>
</dbReference>
<sequence length="882" mass="95698">MKKMLCLMLVSWLACAGCGSKSKESLYDEGMKQLKASNPSAAVVYFKNALEKDSNYSDARFQLAKAYAELGKHEQAEKEFTKVLKQEPSRDECFLELAKISNATGKGPQGFTLGEQYLAKHPGAVEGLEVLGISCAAQKKYGDALNYLNQALKAQPTRSSTKLELAAILAVTGQVDQARAYLNDVVQNEAKPLKALYMLAALEKTAGKSDQAVTLYNKILQLDPNQTQAQYKIGLILIEKGDLAKAGTQAEEMIKSHPKKGDGYRLKGLVSYFSRNYGEAITALQQSVKMAPTIEGYQYLGLSYYNKGELETALSQFRIILDRVPNSRAARLMVAQTLLTQKRTDDAIAEIKKALAVDDNDAGAHNMLASAYLAQGLFEDGMRELNRATQIDPKLVSAHLKKGALFLSKGQSAQGESELAAAVQVAPNALNSRLLLASYYQRQGKTAKAAATLNAGLTGGKDDAPLLNALAALHFSTGNKNEGVQCLEKAKRVNPAFAGSYQNLAGFYAVSGDYPKAMAEFTAQLKQTPGNVRALFGLAALSEISGKDADALGYYQQAAQTKAVEAQLALASYLQKKGKADKALETIDQALKQDQRSQPLWEAKGRLLLAQQEYRKALKAFDEVEALNETQGIGLKIGTYLAMHEGPKAVEQAGRLISKHPASPDGYLVLASIYQRLKDLPMAIGEVNKAIKADPQNVEARLALGGLYLEQKDLAKAQTVYQEALKQHPNSVPVQFAIGNLCDLGGKKQEALQRYRSIVAQHENFAPALNNLAYLCADGYGNKEDALRYAISAFRLQPGNPGVMDTVGYALLRNGKTAEAVKVMERAAQQLPQDPSVHYHLGLAYYQAGDRAKSQQALQKSLSLGEGPDSKATRQLLAQLKK</sequence>
<dbReference type="PANTHER" id="PTHR12558">
    <property type="entry name" value="CELL DIVISION CYCLE 16,23,27"/>
    <property type="match status" value="1"/>
</dbReference>
<gene>
    <name evidence="3" type="ORF">GMLC_01500</name>
</gene>
<feature type="repeat" description="TPR" evidence="1">
    <location>
        <begin position="698"/>
        <end position="731"/>
    </location>
</feature>
<feature type="chain" id="PRO_5028158383" evidence="2">
    <location>
        <begin position="17"/>
        <end position="882"/>
    </location>
</feature>
<evidence type="ECO:0000256" key="1">
    <source>
        <dbReference type="PROSITE-ProRule" id="PRU00339"/>
    </source>
</evidence>
<evidence type="ECO:0000313" key="3">
    <source>
        <dbReference type="EMBL" id="GFO66571.1"/>
    </source>
</evidence>
<feature type="repeat" description="TPR" evidence="1">
    <location>
        <begin position="664"/>
        <end position="697"/>
    </location>
</feature>
<feature type="repeat" description="TPR" evidence="1">
    <location>
        <begin position="294"/>
        <end position="327"/>
    </location>
</feature>
<reference evidence="4" key="1">
    <citation type="submission" date="2020-06" db="EMBL/GenBank/DDBJ databases">
        <title>Draft genomic sequecing of Geomonas sp. Red745.</title>
        <authorList>
            <person name="Itoh H."/>
            <person name="Xu Z.X."/>
            <person name="Ushijima N."/>
            <person name="Masuda Y."/>
            <person name="Shiratori Y."/>
            <person name="Senoo K."/>
        </authorList>
    </citation>
    <scope>NUCLEOTIDE SEQUENCE [LARGE SCALE GENOMIC DNA]</scope>
    <source>
        <strain evidence="4">Red745</strain>
    </source>
</reference>
<feature type="repeat" description="TPR" evidence="1">
    <location>
        <begin position="498"/>
        <end position="531"/>
    </location>
</feature>
<dbReference type="Pfam" id="PF13414">
    <property type="entry name" value="TPR_11"/>
    <property type="match status" value="1"/>
</dbReference>
<evidence type="ECO:0000313" key="4">
    <source>
        <dbReference type="Proteomes" id="UP000587586"/>
    </source>
</evidence>
<feature type="signal peptide" evidence="2">
    <location>
        <begin position="1"/>
        <end position="16"/>
    </location>
</feature>
<dbReference type="InterPro" id="IPR019734">
    <property type="entry name" value="TPR_rpt"/>
</dbReference>
<dbReference type="EMBL" id="BLXZ01000001">
    <property type="protein sequence ID" value="GFO66571.1"/>
    <property type="molecule type" value="Genomic_DNA"/>
</dbReference>
<dbReference type="Pfam" id="PF13181">
    <property type="entry name" value="TPR_8"/>
    <property type="match status" value="1"/>
</dbReference>
<dbReference type="Pfam" id="PF13174">
    <property type="entry name" value="TPR_6"/>
    <property type="match status" value="2"/>
</dbReference>
<comment type="caution">
    <text evidence="3">The sequence shown here is derived from an EMBL/GenBank/DDBJ whole genome shotgun (WGS) entry which is preliminary data.</text>
</comment>
<dbReference type="InterPro" id="IPR014266">
    <property type="entry name" value="PEP-CTERM_TPR_PrsT"/>
</dbReference>
<feature type="repeat" description="TPR" evidence="1">
    <location>
        <begin position="193"/>
        <end position="226"/>
    </location>
</feature>
<dbReference type="RefSeq" id="WP_183359114.1">
    <property type="nucleotide sequence ID" value="NZ_BLXZ01000001.1"/>
</dbReference>
<dbReference type="PROSITE" id="PS51257">
    <property type="entry name" value="PROKAR_LIPOPROTEIN"/>
    <property type="match status" value="1"/>
</dbReference>
<dbReference type="PANTHER" id="PTHR12558:SF13">
    <property type="entry name" value="CELL DIVISION CYCLE PROTEIN 27 HOMOLOG"/>
    <property type="match status" value="1"/>
</dbReference>
<keyword evidence="1" id="KW-0802">TPR repeat</keyword>
<feature type="repeat" description="TPR" evidence="1">
    <location>
        <begin position="598"/>
        <end position="631"/>
    </location>
</feature>
<dbReference type="Pfam" id="PF14559">
    <property type="entry name" value="TPR_19"/>
    <property type="match status" value="4"/>
</dbReference>
<name>A0A6V8N2D8_9BACT</name>
<dbReference type="PROSITE" id="PS50005">
    <property type="entry name" value="TPR"/>
    <property type="match status" value="9"/>
</dbReference>
<dbReference type="AlphaFoldDB" id="A0A6V8N2D8"/>
<dbReference type="Gene3D" id="1.25.40.10">
    <property type="entry name" value="Tetratricopeptide repeat domain"/>
    <property type="match status" value="6"/>
</dbReference>
<feature type="repeat" description="TPR" evidence="1">
    <location>
        <begin position="362"/>
        <end position="395"/>
    </location>
</feature>
<dbReference type="Proteomes" id="UP000587586">
    <property type="component" value="Unassembled WGS sequence"/>
</dbReference>
<protein>
    <submittedName>
        <fullName evidence="3">Lipoprotein</fullName>
    </submittedName>
</protein>
<proteinExistence type="predicted"/>
<dbReference type="Pfam" id="PF13432">
    <property type="entry name" value="TPR_16"/>
    <property type="match status" value="2"/>
</dbReference>
<accession>A0A6V8N2D8</accession>
<feature type="repeat" description="TPR" evidence="1">
    <location>
        <begin position="835"/>
        <end position="868"/>
    </location>
</feature>
<evidence type="ECO:0000256" key="2">
    <source>
        <dbReference type="SAM" id="SignalP"/>
    </source>
</evidence>
<keyword evidence="2" id="KW-0732">Signal</keyword>
<dbReference type="SUPFAM" id="SSF48452">
    <property type="entry name" value="TPR-like"/>
    <property type="match status" value="3"/>
</dbReference>
<dbReference type="NCBIfam" id="TIGR02917">
    <property type="entry name" value="PEP_TPR_lipo"/>
    <property type="match status" value="1"/>
</dbReference>
<keyword evidence="3" id="KW-0449">Lipoprotein</keyword>
<dbReference type="InterPro" id="IPR011990">
    <property type="entry name" value="TPR-like_helical_dom_sf"/>
</dbReference>
<organism evidence="3 4">
    <name type="scientific">Geomonas limicola</name>
    <dbReference type="NCBI Taxonomy" id="2740186"/>
    <lineage>
        <taxon>Bacteria</taxon>
        <taxon>Pseudomonadati</taxon>
        <taxon>Thermodesulfobacteriota</taxon>
        <taxon>Desulfuromonadia</taxon>
        <taxon>Geobacterales</taxon>
        <taxon>Geobacteraceae</taxon>
        <taxon>Geomonas</taxon>
    </lineage>
</organism>